<feature type="region of interest" description="Disordered" evidence="6">
    <location>
        <begin position="130"/>
        <end position="158"/>
    </location>
</feature>
<dbReference type="Proteomes" id="UP000440578">
    <property type="component" value="Unassembled WGS sequence"/>
</dbReference>
<keyword evidence="4" id="KW-0862">Zinc</keyword>
<proteinExistence type="predicted"/>
<dbReference type="Gene3D" id="3.30.40.10">
    <property type="entry name" value="Zinc/RING finger domain, C3HC4 (zinc finger)"/>
    <property type="match status" value="1"/>
</dbReference>
<dbReference type="GO" id="GO:0000978">
    <property type="term" value="F:RNA polymerase II cis-regulatory region sequence-specific DNA binding"/>
    <property type="evidence" value="ECO:0007669"/>
    <property type="project" value="TreeGrafter"/>
</dbReference>
<evidence type="ECO:0000259" key="7">
    <source>
        <dbReference type="SMART" id="SM00355"/>
    </source>
</evidence>
<dbReference type="EMBL" id="VIIS01001679">
    <property type="protein sequence ID" value="KAF0294545.1"/>
    <property type="molecule type" value="Genomic_DNA"/>
</dbReference>
<feature type="domain" description="C2H2-type" evidence="7">
    <location>
        <begin position="196"/>
        <end position="216"/>
    </location>
</feature>
<keyword evidence="1" id="KW-0479">Metal-binding</keyword>
<comment type="caution">
    <text evidence="8">The sequence shown here is derived from an EMBL/GenBank/DDBJ whole genome shotgun (WGS) entry which is preliminary data.</text>
</comment>
<keyword evidence="9" id="KW-1185">Reference proteome</keyword>
<keyword evidence="2" id="KW-0677">Repeat</keyword>
<sequence length="255" mass="27316">MRLVARGGSGGGGPMAWPAAGGDTAHREVTGSGAVLYRCPLCQKAVTWTRRSHHKAVHRGQTTCADCGRVMACLQSHASHRQRCSARLLAADPARLPHTPPDPVPLRPLTLAANGRPTWLTSQIQTVTSGAPVMTPPRAAMPRGRSEVPPGPARATDRHHQEVTATGALLYRCPVCHKAVSWTARSHHKAVHSGRTVCPRCGRQLASLKSFNKHRENCRAAGDTLAWEQALPPAPAVSVYPAEWRGAAGLGEERH</sequence>
<dbReference type="GO" id="GO:0001228">
    <property type="term" value="F:DNA-binding transcription activator activity, RNA polymerase II-specific"/>
    <property type="evidence" value="ECO:0007669"/>
    <property type="project" value="TreeGrafter"/>
</dbReference>
<dbReference type="GO" id="GO:0005634">
    <property type="term" value="C:nucleus"/>
    <property type="evidence" value="ECO:0007669"/>
    <property type="project" value="TreeGrafter"/>
</dbReference>
<accession>A0A6A4VKG6</accession>
<feature type="region of interest" description="Disordered" evidence="6">
    <location>
        <begin position="1"/>
        <end position="25"/>
    </location>
</feature>
<dbReference type="Gene3D" id="3.30.160.60">
    <property type="entry name" value="Classic Zinc Finger"/>
    <property type="match status" value="1"/>
</dbReference>
<evidence type="ECO:0000256" key="5">
    <source>
        <dbReference type="ARBA" id="ARBA00023242"/>
    </source>
</evidence>
<gene>
    <name evidence="8" type="primary">ZNF732</name>
    <name evidence="8" type="ORF">FJT64_007790</name>
</gene>
<feature type="domain" description="C2H2-type" evidence="7">
    <location>
        <begin position="37"/>
        <end position="58"/>
    </location>
</feature>
<feature type="domain" description="C2H2-type" evidence="7">
    <location>
        <begin position="171"/>
        <end position="192"/>
    </location>
</feature>
<dbReference type="OrthoDB" id="6482909at2759"/>
<dbReference type="GO" id="GO:0008270">
    <property type="term" value="F:zinc ion binding"/>
    <property type="evidence" value="ECO:0007669"/>
    <property type="project" value="UniProtKB-KW"/>
</dbReference>
<dbReference type="PANTHER" id="PTHR24393:SF34">
    <property type="entry name" value="PR_SET DOMAIN 13"/>
    <property type="match status" value="1"/>
</dbReference>
<protein>
    <submittedName>
        <fullName evidence="8">Zinc finger protein 732</fullName>
    </submittedName>
</protein>
<keyword evidence="3" id="KW-0863">Zinc-finger</keyword>
<dbReference type="SMART" id="SM00355">
    <property type="entry name" value="ZnF_C2H2"/>
    <property type="match status" value="3"/>
</dbReference>
<dbReference type="InterPro" id="IPR013083">
    <property type="entry name" value="Znf_RING/FYVE/PHD"/>
</dbReference>
<organism evidence="8 9">
    <name type="scientific">Amphibalanus amphitrite</name>
    <name type="common">Striped barnacle</name>
    <name type="synonym">Balanus amphitrite</name>
    <dbReference type="NCBI Taxonomy" id="1232801"/>
    <lineage>
        <taxon>Eukaryota</taxon>
        <taxon>Metazoa</taxon>
        <taxon>Ecdysozoa</taxon>
        <taxon>Arthropoda</taxon>
        <taxon>Crustacea</taxon>
        <taxon>Multicrustacea</taxon>
        <taxon>Cirripedia</taxon>
        <taxon>Thoracica</taxon>
        <taxon>Thoracicalcarea</taxon>
        <taxon>Balanomorpha</taxon>
        <taxon>Balanoidea</taxon>
        <taxon>Balanidae</taxon>
        <taxon>Amphibalaninae</taxon>
        <taxon>Amphibalanus</taxon>
    </lineage>
</organism>
<evidence type="ECO:0000256" key="4">
    <source>
        <dbReference type="ARBA" id="ARBA00022833"/>
    </source>
</evidence>
<evidence type="ECO:0000256" key="1">
    <source>
        <dbReference type="ARBA" id="ARBA00022723"/>
    </source>
</evidence>
<evidence type="ECO:0000256" key="2">
    <source>
        <dbReference type="ARBA" id="ARBA00022737"/>
    </source>
</evidence>
<dbReference type="PANTHER" id="PTHR24393">
    <property type="entry name" value="ZINC FINGER PROTEIN"/>
    <property type="match status" value="1"/>
</dbReference>
<reference evidence="8 9" key="1">
    <citation type="submission" date="2019-07" db="EMBL/GenBank/DDBJ databases">
        <title>Draft genome assembly of a fouling barnacle, Amphibalanus amphitrite (Darwin, 1854): The first reference genome for Thecostraca.</title>
        <authorList>
            <person name="Kim W."/>
        </authorList>
    </citation>
    <scope>NUCLEOTIDE SEQUENCE [LARGE SCALE GENOMIC DNA]</scope>
    <source>
        <strain evidence="8">SNU_AA5</strain>
        <tissue evidence="8">Soma without cirri and trophi</tissue>
    </source>
</reference>
<name>A0A6A4VKG6_AMPAM</name>
<keyword evidence="5" id="KW-0539">Nucleus</keyword>
<evidence type="ECO:0000256" key="3">
    <source>
        <dbReference type="ARBA" id="ARBA00022771"/>
    </source>
</evidence>
<dbReference type="InterPro" id="IPR013087">
    <property type="entry name" value="Znf_C2H2_type"/>
</dbReference>
<evidence type="ECO:0000313" key="8">
    <source>
        <dbReference type="EMBL" id="KAF0294545.1"/>
    </source>
</evidence>
<dbReference type="AlphaFoldDB" id="A0A6A4VKG6"/>
<evidence type="ECO:0000256" key="6">
    <source>
        <dbReference type="SAM" id="MobiDB-lite"/>
    </source>
</evidence>
<evidence type="ECO:0000313" key="9">
    <source>
        <dbReference type="Proteomes" id="UP000440578"/>
    </source>
</evidence>